<reference evidence="3" key="1">
    <citation type="journal article" date="2019" name="Int. J. Syst. Evol. Microbiol.">
        <title>The Global Catalogue of Microorganisms (GCM) 10K type strain sequencing project: providing services to taxonomists for standard genome sequencing and annotation.</title>
        <authorList>
            <consortium name="The Broad Institute Genomics Platform"/>
            <consortium name="The Broad Institute Genome Sequencing Center for Infectious Disease"/>
            <person name="Wu L."/>
            <person name="Ma J."/>
        </authorList>
    </citation>
    <scope>NUCLEOTIDE SEQUENCE [LARGE SCALE GENOMIC DNA]</scope>
    <source>
        <strain evidence="3">JCM 14545</strain>
    </source>
</reference>
<comment type="caution">
    <text evidence="2">The sequence shown here is derived from an EMBL/GenBank/DDBJ whole genome shotgun (WGS) entry which is preliminary data.</text>
</comment>
<proteinExistence type="predicted"/>
<evidence type="ECO:0000313" key="2">
    <source>
        <dbReference type="EMBL" id="GAA1962410.1"/>
    </source>
</evidence>
<organism evidence="2 3">
    <name type="scientific">Amycolatopsis minnesotensis</name>
    <dbReference type="NCBI Taxonomy" id="337894"/>
    <lineage>
        <taxon>Bacteria</taxon>
        <taxon>Bacillati</taxon>
        <taxon>Actinomycetota</taxon>
        <taxon>Actinomycetes</taxon>
        <taxon>Pseudonocardiales</taxon>
        <taxon>Pseudonocardiaceae</taxon>
        <taxon>Amycolatopsis</taxon>
    </lineage>
</organism>
<feature type="region of interest" description="Disordered" evidence="1">
    <location>
        <begin position="24"/>
        <end position="57"/>
    </location>
</feature>
<gene>
    <name evidence="2" type="ORF">GCM10009754_37100</name>
</gene>
<evidence type="ECO:0000256" key="1">
    <source>
        <dbReference type="SAM" id="MobiDB-lite"/>
    </source>
</evidence>
<sequence length="383" mass="41977">MFGLGIPIIAVIVLVVVLVARAPERSPGSSGGETVNAAGEKDLGSGSPTDPAGSGVYWPAGPVKQYPAAPQGFTPGAAPSDEAIAAVDPRQLYWSVLKNQSTKTITDYIHQTWQTPYDYKTNYPANSLTSRVAVDYQSRKFIDEFTDIEADGTRKKPDLIRCVDNATRSYSDYFHGWQPPKQESRDRCANRMQPGKFVDNSYTSDGVAAGGLSQEDADKFISYLDGVPGLFTVAKPAKAQGKDGKTYLQLDVTLAPQPLVKPGREKEFHSSLDRKMGVGFLEAAFRQTGKKPGDYPYSIDIGATEGRQMRYFIDPATLLPAYSVTMTIIPQFLDGRQVGEGFSNAYTLFEYSFPQQLEEAAMKAEGVPTFPFRPFPFDQVTLK</sequence>
<accession>A0ABP5CH77</accession>
<dbReference type="Proteomes" id="UP001501116">
    <property type="component" value="Unassembled WGS sequence"/>
</dbReference>
<dbReference type="RefSeq" id="WP_344419795.1">
    <property type="nucleotide sequence ID" value="NZ_BAAANN010000013.1"/>
</dbReference>
<keyword evidence="3" id="KW-1185">Reference proteome</keyword>
<name>A0ABP5CH77_9PSEU</name>
<dbReference type="EMBL" id="BAAANN010000013">
    <property type="protein sequence ID" value="GAA1962410.1"/>
    <property type="molecule type" value="Genomic_DNA"/>
</dbReference>
<protein>
    <submittedName>
        <fullName evidence="2">Uncharacterized protein</fullName>
    </submittedName>
</protein>
<evidence type="ECO:0000313" key="3">
    <source>
        <dbReference type="Proteomes" id="UP001501116"/>
    </source>
</evidence>